<dbReference type="InterPro" id="IPR013221">
    <property type="entry name" value="Mur_ligase_cen"/>
</dbReference>
<evidence type="ECO:0000256" key="13">
    <source>
        <dbReference type="ARBA" id="ARBA00022842"/>
    </source>
</evidence>
<dbReference type="Proteomes" id="UP000051256">
    <property type="component" value="Unassembled WGS sequence"/>
</dbReference>
<evidence type="ECO:0000256" key="16">
    <source>
        <dbReference type="ARBA" id="ARBA00047493"/>
    </source>
</evidence>
<evidence type="ECO:0000256" key="10">
    <source>
        <dbReference type="ARBA" id="ARBA00022723"/>
    </source>
</evidence>
<evidence type="ECO:0000256" key="3">
    <source>
        <dbReference type="ARBA" id="ARBA00005150"/>
    </source>
</evidence>
<dbReference type="InterPro" id="IPR001645">
    <property type="entry name" value="Folylpolyglutamate_synth"/>
</dbReference>
<comment type="subunit">
    <text evidence="5">Monomer.</text>
</comment>
<dbReference type="GO" id="GO:0005737">
    <property type="term" value="C:cytoplasm"/>
    <property type="evidence" value="ECO:0007669"/>
    <property type="project" value="TreeGrafter"/>
</dbReference>
<dbReference type="Pfam" id="PF08245">
    <property type="entry name" value="Mur_ligase_M"/>
    <property type="match status" value="1"/>
</dbReference>
<keyword evidence="13" id="KW-0460">Magnesium</keyword>
<dbReference type="SUPFAM" id="SSF53244">
    <property type="entry name" value="MurD-like peptide ligases, peptide-binding domain"/>
    <property type="match status" value="1"/>
</dbReference>
<evidence type="ECO:0000256" key="2">
    <source>
        <dbReference type="ARBA" id="ARBA00004799"/>
    </source>
</evidence>
<comment type="catalytic activity">
    <reaction evidence="17">
        <text>7,8-dihydropteroate + L-glutamate + ATP = 7,8-dihydrofolate + ADP + phosphate + H(+)</text>
        <dbReference type="Rhea" id="RHEA:23584"/>
        <dbReference type="ChEBI" id="CHEBI:15378"/>
        <dbReference type="ChEBI" id="CHEBI:17839"/>
        <dbReference type="ChEBI" id="CHEBI:29985"/>
        <dbReference type="ChEBI" id="CHEBI:30616"/>
        <dbReference type="ChEBI" id="CHEBI:43474"/>
        <dbReference type="ChEBI" id="CHEBI:57451"/>
        <dbReference type="ChEBI" id="CHEBI:456216"/>
        <dbReference type="EC" id="6.3.2.12"/>
    </reaction>
</comment>
<dbReference type="SUPFAM" id="SSF53623">
    <property type="entry name" value="MurD-like peptide ligases, catalytic domain"/>
    <property type="match status" value="1"/>
</dbReference>
<organism evidence="21 22">
    <name type="scientific">Lentilactobacillus senioris DSM 24302 = JCM 17472</name>
    <dbReference type="NCBI Taxonomy" id="1423802"/>
    <lineage>
        <taxon>Bacteria</taxon>
        <taxon>Bacillati</taxon>
        <taxon>Bacillota</taxon>
        <taxon>Bacilli</taxon>
        <taxon>Lactobacillales</taxon>
        <taxon>Lactobacillaceae</taxon>
        <taxon>Lentilactobacillus</taxon>
    </lineage>
</organism>
<dbReference type="GO" id="GO:0005524">
    <property type="term" value="F:ATP binding"/>
    <property type="evidence" value="ECO:0007669"/>
    <property type="project" value="UniProtKB-KW"/>
</dbReference>
<evidence type="ECO:0000256" key="8">
    <source>
        <dbReference type="ARBA" id="ARBA00019357"/>
    </source>
</evidence>
<reference evidence="21 22" key="1">
    <citation type="journal article" date="2015" name="Genome Announc.">
        <title>Expanding the biotechnology potential of lactobacilli through comparative genomics of 213 strains and associated genera.</title>
        <authorList>
            <person name="Sun Z."/>
            <person name="Harris H.M."/>
            <person name="McCann A."/>
            <person name="Guo C."/>
            <person name="Argimon S."/>
            <person name="Zhang W."/>
            <person name="Yang X."/>
            <person name="Jeffery I.B."/>
            <person name="Cooney J.C."/>
            <person name="Kagawa T.F."/>
            <person name="Liu W."/>
            <person name="Song Y."/>
            <person name="Salvetti E."/>
            <person name="Wrobel A."/>
            <person name="Rasinkangas P."/>
            <person name="Parkhill J."/>
            <person name="Rea M.C."/>
            <person name="O'Sullivan O."/>
            <person name="Ritari J."/>
            <person name="Douillard F.P."/>
            <person name="Paul Ross R."/>
            <person name="Yang R."/>
            <person name="Briner A.E."/>
            <person name="Felis G.E."/>
            <person name="de Vos W.M."/>
            <person name="Barrangou R."/>
            <person name="Klaenhammer T.R."/>
            <person name="Caufield P.W."/>
            <person name="Cui Y."/>
            <person name="Zhang H."/>
            <person name="O'Toole P.W."/>
        </authorList>
    </citation>
    <scope>NUCLEOTIDE SEQUENCE [LARGE SCALE GENOMIC DNA]</scope>
    <source>
        <strain evidence="21 22">DSM 24302</strain>
    </source>
</reference>
<comment type="pathway">
    <text evidence="2">Cofactor biosynthesis; tetrahydrofolate biosynthesis; 7,8-dihydrofolate from 2-amino-4-hydroxy-6-hydroxymethyl-7,8-dihydropteridine diphosphate and 4-aminobenzoate: step 2/2.</text>
</comment>
<dbReference type="RefSeq" id="WP_056978209.1">
    <property type="nucleotide sequence ID" value="NZ_AYZR01000008.1"/>
</dbReference>
<evidence type="ECO:0000256" key="14">
    <source>
        <dbReference type="ARBA" id="ARBA00022909"/>
    </source>
</evidence>
<evidence type="ECO:0000256" key="7">
    <source>
        <dbReference type="ARBA" id="ARBA00013025"/>
    </source>
</evidence>
<dbReference type="Gene3D" id="3.90.190.20">
    <property type="entry name" value="Mur ligase, C-terminal domain"/>
    <property type="match status" value="1"/>
</dbReference>
<name>A0A0R2CPI4_9LACO</name>
<proteinExistence type="inferred from homology"/>
<evidence type="ECO:0000259" key="19">
    <source>
        <dbReference type="Pfam" id="PF02875"/>
    </source>
</evidence>
<evidence type="ECO:0000256" key="18">
    <source>
        <dbReference type="PIRNR" id="PIRNR001563"/>
    </source>
</evidence>
<dbReference type="STRING" id="1423802.FC56_GL000379"/>
<dbReference type="GO" id="GO:0008841">
    <property type="term" value="F:dihydrofolate synthase activity"/>
    <property type="evidence" value="ECO:0007669"/>
    <property type="project" value="UniProtKB-EC"/>
</dbReference>
<dbReference type="InterPro" id="IPR036615">
    <property type="entry name" value="Mur_ligase_C_dom_sf"/>
</dbReference>
<comment type="caution">
    <text evidence="21">The sequence shown here is derived from an EMBL/GenBank/DDBJ whole genome shotgun (WGS) entry which is preliminary data.</text>
</comment>
<dbReference type="EC" id="6.3.2.17" evidence="7"/>
<evidence type="ECO:0000256" key="4">
    <source>
        <dbReference type="ARBA" id="ARBA00008276"/>
    </source>
</evidence>
<accession>A0A0R2CPI4</accession>
<dbReference type="GO" id="GO:0046872">
    <property type="term" value="F:metal ion binding"/>
    <property type="evidence" value="ECO:0007669"/>
    <property type="project" value="UniProtKB-KW"/>
</dbReference>
<keyword evidence="9 18" id="KW-0436">Ligase</keyword>
<dbReference type="PATRIC" id="fig|1423802.4.peg.390"/>
<sequence length="434" mass="48370">MINTYEDALAFIHGRGKFKKIPTLKRMQRFMDLLEDPQTKIRPIHVAGTNGKGSTVAFLRSLFEQQNLTVGTFTSPFLIKFNERISVNGIPITDNEVTELARKVKPIVDQLDQELPEGGPTEFEIVTAMMFIYFASHPVDVVIVEVGIGGLYDSTNVLTPALSIITTIGYDHMQILGNTLTEIATQKAGIIKPGVPVVVGNIGTEAAAAILKVAEQNGAPVSQLGREFNYRNLVETQSSEQFDFINEQTNISQITTQLIGNYQVDNAVTAIQAFELYQRQQQKPFTVEMVKKGIQVATWPGRFEVIQQKPMVIIDGAHNIPAIEALVSTLKTQFTKEPISILVAVLADKQAEKMMSRLLMIENVELYLTTFNAPKNRQVSSITKLAQSLNSRRVHVVENWQTGLAELIKNQPDKVILVTGSLYFISDVRRWLVK</sequence>
<dbReference type="PIRSF" id="PIRSF001563">
    <property type="entry name" value="Folylpolyglu_synth"/>
    <property type="match status" value="1"/>
</dbReference>
<evidence type="ECO:0000256" key="12">
    <source>
        <dbReference type="ARBA" id="ARBA00022840"/>
    </source>
</evidence>
<evidence type="ECO:0000256" key="17">
    <source>
        <dbReference type="ARBA" id="ARBA00049161"/>
    </source>
</evidence>
<keyword evidence="12 18" id="KW-0067">ATP-binding</keyword>
<evidence type="ECO:0000313" key="22">
    <source>
        <dbReference type="Proteomes" id="UP000051256"/>
    </source>
</evidence>
<evidence type="ECO:0000313" key="21">
    <source>
        <dbReference type="EMBL" id="KRM93662.1"/>
    </source>
</evidence>
<dbReference type="Pfam" id="PF02875">
    <property type="entry name" value="Mur_ligase_C"/>
    <property type="match status" value="1"/>
</dbReference>
<dbReference type="PROSITE" id="PS01012">
    <property type="entry name" value="FOLYLPOLYGLU_SYNT_2"/>
    <property type="match status" value="1"/>
</dbReference>
<dbReference type="FunFam" id="3.40.1190.10:FF:000004">
    <property type="entry name" value="Dihydrofolate synthase/folylpolyglutamate synthase"/>
    <property type="match status" value="1"/>
</dbReference>
<comment type="similarity">
    <text evidence="4 18">Belongs to the folylpolyglutamate synthase family.</text>
</comment>
<comment type="catalytic activity">
    <reaction evidence="16">
        <text>(6S)-5,6,7,8-tetrahydrofolyl-(gamma-L-Glu)(n) + L-glutamate + ATP = (6S)-5,6,7,8-tetrahydrofolyl-(gamma-L-Glu)(n+1) + ADP + phosphate + H(+)</text>
        <dbReference type="Rhea" id="RHEA:10580"/>
        <dbReference type="Rhea" id="RHEA-COMP:14738"/>
        <dbReference type="Rhea" id="RHEA-COMP:14740"/>
        <dbReference type="ChEBI" id="CHEBI:15378"/>
        <dbReference type="ChEBI" id="CHEBI:29985"/>
        <dbReference type="ChEBI" id="CHEBI:30616"/>
        <dbReference type="ChEBI" id="CHEBI:43474"/>
        <dbReference type="ChEBI" id="CHEBI:141005"/>
        <dbReference type="ChEBI" id="CHEBI:456216"/>
        <dbReference type="EC" id="6.3.2.17"/>
    </reaction>
</comment>
<feature type="domain" description="Mur ligase central" evidence="20">
    <location>
        <begin position="46"/>
        <end position="273"/>
    </location>
</feature>
<dbReference type="Gene3D" id="3.40.1190.10">
    <property type="entry name" value="Mur-like, catalytic domain"/>
    <property type="match status" value="1"/>
</dbReference>
<dbReference type="PANTHER" id="PTHR11136">
    <property type="entry name" value="FOLYLPOLYGLUTAMATE SYNTHASE-RELATED"/>
    <property type="match status" value="1"/>
</dbReference>
<comment type="pathway">
    <text evidence="3">Cofactor biosynthesis; tetrahydrofolylpolyglutamate biosynthesis.</text>
</comment>
<evidence type="ECO:0000256" key="1">
    <source>
        <dbReference type="ARBA" id="ARBA00001946"/>
    </source>
</evidence>
<evidence type="ECO:0000256" key="11">
    <source>
        <dbReference type="ARBA" id="ARBA00022741"/>
    </source>
</evidence>
<evidence type="ECO:0000256" key="5">
    <source>
        <dbReference type="ARBA" id="ARBA00011245"/>
    </source>
</evidence>
<evidence type="ECO:0000256" key="6">
    <source>
        <dbReference type="ARBA" id="ARBA00013023"/>
    </source>
</evidence>
<comment type="cofactor">
    <cofactor evidence="1">
        <name>Mg(2+)</name>
        <dbReference type="ChEBI" id="CHEBI:18420"/>
    </cofactor>
</comment>
<evidence type="ECO:0000256" key="15">
    <source>
        <dbReference type="ARBA" id="ARBA00030592"/>
    </source>
</evidence>
<evidence type="ECO:0000259" key="20">
    <source>
        <dbReference type="Pfam" id="PF08245"/>
    </source>
</evidence>
<keyword evidence="22" id="KW-1185">Reference proteome</keyword>
<dbReference type="AlphaFoldDB" id="A0A0R2CPI4"/>
<dbReference type="EMBL" id="AYZR01000008">
    <property type="protein sequence ID" value="KRM93662.1"/>
    <property type="molecule type" value="Genomic_DNA"/>
</dbReference>
<dbReference type="EC" id="6.3.2.12" evidence="6"/>
<evidence type="ECO:0000256" key="9">
    <source>
        <dbReference type="ARBA" id="ARBA00022598"/>
    </source>
</evidence>
<gene>
    <name evidence="21" type="ORF">FC56_GL000379</name>
</gene>
<dbReference type="InterPro" id="IPR018109">
    <property type="entry name" value="Folylpolyglutamate_synth_CS"/>
</dbReference>
<keyword evidence="10" id="KW-0479">Metal-binding</keyword>
<keyword evidence="11 18" id="KW-0547">Nucleotide-binding</keyword>
<dbReference type="GO" id="GO:0046656">
    <property type="term" value="P:folic acid biosynthetic process"/>
    <property type="evidence" value="ECO:0007669"/>
    <property type="project" value="UniProtKB-KW"/>
</dbReference>
<dbReference type="InterPro" id="IPR004101">
    <property type="entry name" value="Mur_ligase_C"/>
</dbReference>
<dbReference type="InterPro" id="IPR036565">
    <property type="entry name" value="Mur-like_cat_sf"/>
</dbReference>
<protein>
    <recommendedName>
        <fullName evidence="8">Dihydrofolate synthase/folylpolyglutamate synthase</fullName>
        <ecNumber evidence="6">6.3.2.12</ecNumber>
        <ecNumber evidence="7">6.3.2.17</ecNumber>
    </recommendedName>
    <alternativeName>
        <fullName evidence="15">Tetrahydrofolylpolyglutamate synthase</fullName>
    </alternativeName>
</protein>
<dbReference type="PANTHER" id="PTHR11136:SF0">
    <property type="entry name" value="DIHYDROFOLATE SYNTHETASE-RELATED"/>
    <property type="match status" value="1"/>
</dbReference>
<feature type="domain" description="Mur ligase C-terminal" evidence="19">
    <location>
        <begin position="301"/>
        <end position="421"/>
    </location>
</feature>
<keyword evidence="14" id="KW-0289">Folate biosynthesis</keyword>
<dbReference type="NCBIfam" id="TIGR01499">
    <property type="entry name" value="folC"/>
    <property type="match status" value="1"/>
</dbReference>
<dbReference type="GO" id="GO:0004326">
    <property type="term" value="F:tetrahydrofolylpolyglutamate synthase activity"/>
    <property type="evidence" value="ECO:0007669"/>
    <property type="project" value="UniProtKB-EC"/>
</dbReference>